<keyword evidence="1" id="KW-0812">Transmembrane</keyword>
<evidence type="ECO:0000313" key="3">
    <source>
        <dbReference type="Proteomes" id="UP000077701"/>
    </source>
</evidence>
<evidence type="ECO:0000313" key="2">
    <source>
        <dbReference type="EMBL" id="GAT66270.1"/>
    </source>
</evidence>
<keyword evidence="1" id="KW-0472">Membrane</keyword>
<evidence type="ECO:0008006" key="4">
    <source>
        <dbReference type="Google" id="ProtNLM"/>
    </source>
</evidence>
<feature type="transmembrane region" description="Helical" evidence="1">
    <location>
        <begin position="15"/>
        <end position="38"/>
    </location>
</feature>
<gene>
    <name evidence="2" type="ORF">PS9374_01918</name>
</gene>
<dbReference type="STRING" id="161355.PS9374_01918"/>
<reference evidence="2 3" key="1">
    <citation type="journal article" date="2016" name="Genome Announc.">
        <title>Draft Genome Sequence of Planomonospora sphaerica JCM9374, a Rare Actinomycete.</title>
        <authorList>
            <person name="Dohra H."/>
            <person name="Suzuki T."/>
            <person name="Inoue Y."/>
            <person name="Kodani S."/>
        </authorList>
    </citation>
    <scope>NUCLEOTIDE SEQUENCE [LARGE SCALE GENOMIC DNA]</scope>
    <source>
        <strain evidence="2 3">JCM 9374</strain>
    </source>
</reference>
<keyword evidence="1" id="KW-1133">Transmembrane helix</keyword>
<organism evidence="2 3">
    <name type="scientific">Planomonospora sphaerica</name>
    <dbReference type="NCBI Taxonomy" id="161355"/>
    <lineage>
        <taxon>Bacteria</taxon>
        <taxon>Bacillati</taxon>
        <taxon>Actinomycetota</taxon>
        <taxon>Actinomycetes</taxon>
        <taxon>Streptosporangiales</taxon>
        <taxon>Streptosporangiaceae</taxon>
        <taxon>Planomonospora</taxon>
    </lineage>
</organism>
<keyword evidence="3" id="KW-1185">Reference proteome</keyword>
<dbReference type="Proteomes" id="UP000077701">
    <property type="component" value="Unassembled WGS sequence"/>
</dbReference>
<sequence>MTSPPGGGTRRRRPIAVPVTALVLSAGLGVTAALGGFADAPKEPPKQLGPGAVVDQKQFLTKFVTSRTVYQPDEYGPGGRRFLEVELEVTNKGEETTGTGTPGKDGYFFAKGLLAMSPAIAPEGGPIVNIADEGVPSRQLHPGMASTVVLRYELPEGQEAPEKVRFDVGTFEFLEQFTIVTGSWILEQDGAADDSPPKVVAQVTLPVERGEEG</sequence>
<evidence type="ECO:0000256" key="1">
    <source>
        <dbReference type="SAM" id="Phobius"/>
    </source>
</evidence>
<dbReference type="EMBL" id="BDCX01000004">
    <property type="protein sequence ID" value="GAT66270.1"/>
    <property type="molecule type" value="Genomic_DNA"/>
</dbReference>
<name>A0A171C8C2_9ACTN</name>
<dbReference type="AlphaFoldDB" id="A0A171C8C2"/>
<reference evidence="3" key="2">
    <citation type="submission" date="2016-04" db="EMBL/GenBank/DDBJ databases">
        <title>Planomonospora sphaerica JCM9374 whole genome shotgun sequence.</title>
        <authorList>
            <person name="Suzuki T."/>
            <person name="Dohra H."/>
            <person name="Kodani S."/>
        </authorList>
    </citation>
    <scope>NUCLEOTIDE SEQUENCE [LARGE SCALE GENOMIC DNA]</scope>
    <source>
        <strain evidence="3">JCM 9374</strain>
    </source>
</reference>
<proteinExistence type="predicted"/>
<accession>A0A171C8C2</accession>
<dbReference type="OrthoDB" id="3543587at2"/>
<protein>
    <recommendedName>
        <fullName evidence="4">DUF4352 domain-containing protein</fullName>
    </recommendedName>
</protein>
<comment type="caution">
    <text evidence="2">The sequence shown here is derived from an EMBL/GenBank/DDBJ whole genome shotgun (WGS) entry which is preliminary data.</text>
</comment>
<dbReference type="RefSeq" id="WP_153054162.1">
    <property type="nucleotide sequence ID" value="NZ_BDCX01000004.1"/>
</dbReference>